<dbReference type="Proteomes" id="UP000286687">
    <property type="component" value="Unassembled WGS sequence"/>
</dbReference>
<keyword evidence="3" id="KW-0378">Hydrolase</keyword>
<dbReference type="PANTHER" id="PTHR42678:SF34">
    <property type="entry name" value="OS04G0183300 PROTEIN"/>
    <property type="match status" value="1"/>
</dbReference>
<feature type="chain" id="PRO_5019139103" evidence="1">
    <location>
        <begin position="25"/>
        <end position="527"/>
    </location>
</feature>
<organism evidence="3 4">
    <name type="scientific">Bacillus thuringiensis</name>
    <dbReference type="NCBI Taxonomy" id="1428"/>
    <lineage>
        <taxon>Bacteria</taxon>
        <taxon>Bacillati</taxon>
        <taxon>Bacillota</taxon>
        <taxon>Bacilli</taxon>
        <taxon>Bacillales</taxon>
        <taxon>Bacillaceae</taxon>
        <taxon>Bacillus</taxon>
        <taxon>Bacillus cereus group</taxon>
    </lineage>
</organism>
<dbReference type="SUPFAM" id="SSF75304">
    <property type="entry name" value="Amidase signature (AS) enzymes"/>
    <property type="match status" value="1"/>
</dbReference>
<comment type="caution">
    <text evidence="3">The sequence shown here is derived from an EMBL/GenBank/DDBJ whole genome shotgun (WGS) entry which is preliminary data.</text>
</comment>
<reference evidence="3 4" key="1">
    <citation type="submission" date="2018-01" db="EMBL/GenBank/DDBJ databases">
        <title>Complete genome sequence of G25-42.</title>
        <authorList>
            <person name="Zheng Z."/>
            <person name="Sun M."/>
        </authorList>
    </citation>
    <scope>NUCLEOTIDE SEQUENCE [LARGE SCALE GENOMIC DNA]</scope>
    <source>
        <strain evidence="3 4">G25-42</strain>
    </source>
</reference>
<evidence type="ECO:0000313" key="3">
    <source>
        <dbReference type="EMBL" id="RVU64545.1"/>
    </source>
</evidence>
<gene>
    <name evidence="3" type="ORF">BM74_09060</name>
</gene>
<accession>A0A437SMP4</accession>
<dbReference type="AlphaFoldDB" id="A0A437SMP4"/>
<dbReference type="InterPro" id="IPR036928">
    <property type="entry name" value="AS_sf"/>
</dbReference>
<dbReference type="Gene3D" id="3.90.1300.10">
    <property type="entry name" value="Amidase signature (AS) domain"/>
    <property type="match status" value="1"/>
</dbReference>
<dbReference type="NCBIfam" id="NF005219">
    <property type="entry name" value="PRK06707.1"/>
    <property type="match status" value="1"/>
</dbReference>
<evidence type="ECO:0000259" key="2">
    <source>
        <dbReference type="Pfam" id="PF01425"/>
    </source>
</evidence>
<dbReference type="Pfam" id="PF01425">
    <property type="entry name" value="Amidase"/>
    <property type="match status" value="1"/>
</dbReference>
<dbReference type="EC" id="3.5.1.4" evidence="3"/>
<feature type="domain" description="Amidase" evidence="2">
    <location>
        <begin position="88"/>
        <end position="463"/>
    </location>
</feature>
<dbReference type="PANTHER" id="PTHR42678">
    <property type="entry name" value="AMIDASE"/>
    <property type="match status" value="1"/>
</dbReference>
<dbReference type="RefSeq" id="WP_127813367.1">
    <property type="nucleotide sequence ID" value="NZ_LDER01000148.1"/>
</dbReference>
<evidence type="ECO:0000313" key="4">
    <source>
        <dbReference type="Proteomes" id="UP000286687"/>
    </source>
</evidence>
<dbReference type="InterPro" id="IPR023631">
    <property type="entry name" value="Amidase_dom"/>
</dbReference>
<keyword evidence="1" id="KW-0732">Signal</keyword>
<sequence length="527" mass="58370">MKTVKKALIIAALTFQLPISGANALTSPKHDSMEETVVYDRERIIASIDKQLININREQVKTKEALILNASIEDIQSLIQSKQLSYEELVSIYLLRIQEIDQNGVTLNTITEINPHILEEARQCDIERSQTTSRPLYGIPILLKDNIQTALTMPTSAGTYALKDWIADKDAEVIENLKAQGALVLGKANMSEWAGYISSESPPGYSSKKGDTFNPYNPRIFSTRGSSSGSAAAVAADLTMLSLGTETIGSIISPAAYQSIVGLRPSTGLVSNNGIIPLSQTIDTIGPMARNVKDAALLLSSMIPGQNNQPVDYTEGLSKDGLEGKRIGFLFSSADQPKERKAVIEKIKVDLQTAGATLIENLSVSSPDIHTCLSFLAYDFKHSLQNYIEKQKHFPFQSLKEIITFNEENPQRYVKYGQNWLIDAEESVVTKLEFETKLQVTQEAARNELNKYLKEQQIDALVMINEEECLISSIAGYPELSVPAGYDEENHPIGLTFIGDRFGEKELFKMAYAYEQHSQKRVSPHIS</sequence>
<protein>
    <submittedName>
        <fullName evidence="3">Amidase</fullName>
        <ecNumber evidence="3">3.5.1.4</ecNumber>
    </submittedName>
</protein>
<name>A0A437SMP4_BACTU</name>
<dbReference type="GO" id="GO:0004040">
    <property type="term" value="F:amidase activity"/>
    <property type="evidence" value="ECO:0007669"/>
    <property type="project" value="UniProtKB-EC"/>
</dbReference>
<proteinExistence type="predicted"/>
<evidence type="ECO:0000256" key="1">
    <source>
        <dbReference type="SAM" id="SignalP"/>
    </source>
</evidence>
<feature type="signal peptide" evidence="1">
    <location>
        <begin position="1"/>
        <end position="24"/>
    </location>
</feature>
<dbReference type="EMBL" id="LDER01000148">
    <property type="protein sequence ID" value="RVU64545.1"/>
    <property type="molecule type" value="Genomic_DNA"/>
</dbReference>